<name>A0ACC2KGL4_PERAE</name>
<proteinExistence type="predicted"/>
<organism evidence="1 2">
    <name type="scientific">Persea americana</name>
    <name type="common">Avocado</name>
    <dbReference type="NCBI Taxonomy" id="3435"/>
    <lineage>
        <taxon>Eukaryota</taxon>
        <taxon>Viridiplantae</taxon>
        <taxon>Streptophyta</taxon>
        <taxon>Embryophyta</taxon>
        <taxon>Tracheophyta</taxon>
        <taxon>Spermatophyta</taxon>
        <taxon>Magnoliopsida</taxon>
        <taxon>Magnoliidae</taxon>
        <taxon>Laurales</taxon>
        <taxon>Lauraceae</taxon>
        <taxon>Persea</taxon>
    </lineage>
</organism>
<sequence>MDWSGIGCGFFGDRFEKNCEGVSSRSLQDLPGENEVDGPSKQKMDSKSDDDEVGSRASGECLWELGGMSSGQKSNSHGSLAERMAARAGFNAPRLNTARIRSSNMIPSLSPEIRSPYLTIPPGLSPTSLLESPVFISNSLAQLSPTTGKFPIAQCNNRSSMQISASPDKDKVLLFKDSDSESFVFKHHVEMSSSYFPSVVNKVASVTNHHQSFPRIEVSVQSEPYVPTQKQETAEVHTQNQREFISRAGLIANDNRGNITSDAKPSQPSDDQEEGEGDQRELPSTAAAGALSEDGYNWRKYGQKQVKEIIYKGAHNHPKPPPNRRSVIGSSYPPGSNWRHDDMETASAATEFYDPSTNALVQDGPHFEMVDAIDVSSTMSNNEDEDDQGTHGSVSLGHDDEGDESESKRRKVDASLMEMTGATRAIREPRVVVQTTSEVDILDDGYRWRKYGQKVVKGNPNPRSYYKCTNPGCTVRKHVERASHDLKSVITTYEGKHNHDVPAARSSSHISNGPSGVTSTAAVQALIPRSEPFKARDSMARFDGPSPLNTSGIPGRQSLQSNPRFSFGNNQPGLANLAMAGFGPGQGKLPILPVPSHFGQRRIVDDVKEVPMSESAPSISNGSLYHQILSRLPLGHQL</sequence>
<comment type="caution">
    <text evidence="1">The sequence shown here is derived from an EMBL/GenBank/DDBJ whole genome shotgun (WGS) entry which is preliminary data.</text>
</comment>
<dbReference type="Proteomes" id="UP001234297">
    <property type="component" value="Chromosome 9"/>
</dbReference>
<accession>A0ACC2KGL4</accession>
<dbReference type="EMBL" id="CM056817">
    <property type="protein sequence ID" value="KAJ8620307.1"/>
    <property type="molecule type" value="Genomic_DNA"/>
</dbReference>
<evidence type="ECO:0000313" key="2">
    <source>
        <dbReference type="Proteomes" id="UP001234297"/>
    </source>
</evidence>
<evidence type="ECO:0000313" key="1">
    <source>
        <dbReference type="EMBL" id="KAJ8620307.1"/>
    </source>
</evidence>
<gene>
    <name evidence="1" type="ORF">MRB53_028836</name>
</gene>
<protein>
    <submittedName>
        <fullName evidence="1">Uncharacterized protein</fullName>
    </submittedName>
</protein>
<reference evidence="1 2" key="1">
    <citation type="journal article" date="2022" name="Hortic Res">
        <title>A haplotype resolved chromosomal level avocado genome allows analysis of novel avocado genes.</title>
        <authorList>
            <person name="Nath O."/>
            <person name="Fletcher S.J."/>
            <person name="Hayward A."/>
            <person name="Shaw L.M."/>
            <person name="Masouleh A.K."/>
            <person name="Furtado A."/>
            <person name="Henry R.J."/>
            <person name="Mitter N."/>
        </authorList>
    </citation>
    <scope>NUCLEOTIDE SEQUENCE [LARGE SCALE GENOMIC DNA]</scope>
    <source>
        <strain evidence="2">cv. Hass</strain>
    </source>
</reference>
<keyword evidence="2" id="KW-1185">Reference proteome</keyword>